<feature type="transmembrane region" description="Helical" evidence="9">
    <location>
        <begin position="232"/>
        <end position="252"/>
    </location>
</feature>
<accession>E0S205</accession>
<dbReference type="PANTHER" id="PTHR30330:SF3">
    <property type="entry name" value="TRANSCRIPTIONAL REGULATOR, LRP FAMILY"/>
    <property type="match status" value="1"/>
</dbReference>
<keyword evidence="4 9" id="KW-1003">Cell membrane</keyword>
<keyword evidence="8 9" id="KW-0472">Membrane</keyword>
<keyword evidence="3 9" id="KW-0813">Transport</keyword>
<reference evidence="10 11" key="1">
    <citation type="journal article" date="2010" name="PLoS ONE">
        <title>The glycobiome of the rumen bacterium Butyrivibrio proteoclasticus B316(T) highlights adaptation to a polysaccharide-rich environment.</title>
        <authorList>
            <person name="Kelly W.J."/>
            <person name="Leahy S.C."/>
            <person name="Altermann E."/>
            <person name="Yeoman C.J."/>
            <person name="Dunne J.C."/>
            <person name="Kong Z."/>
            <person name="Pacheco D.M."/>
            <person name="Li D."/>
            <person name="Noel S.J."/>
            <person name="Moon C.D."/>
            <person name="Cookson A.L."/>
            <person name="Attwood G.T."/>
        </authorList>
    </citation>
    <scope>NUCLEOTIDE SEQUENCE [LARGE SCALE GENOMIC DNA]</scope>
    <source>
        <strain evidence="11">ATCC 51982 / DSM 14932 / B316</strain>
    </source>
</reference>
<dbReference type="InterPro" id="IPR001463">
    <property type="entry name" value="Na/Ala_symport"/>
</dbReference>
<sequence>MEGFLSTVENVNNAINSFVWGLPMLILLVGTGILMTCLTRFFQISHIKHWLSNTIGGIFKDSHVTAHTEKEDTQISQFQSLCTALAATIGTGNIAGVAVAIASGGPGAIFWMWIVAFFGMMTNFSENVLGIFYRRRNEKNEWCGGAMYYLSDGLGSKKGCRQIGSALAVLFSIFCIFASFGIGNMGQINSIAVNMNTVFGIPTIITGLFLMVVAGLVIVGGLKRIASVTEKLVPFMAVLYVFFALVVCVVHIDQFGAVFTSIIKGAFGMRAVGGGIVGSGVAMAVQFGMKRGVFSNEAGLGSSVMVHSSSNVREPVVQGMWGIFEVFADTIIVCSITAFAVLSSGLVDLETGAVISEQVSTALVAEAFSSVFGKFGSAFIAVAILLFAFSTVLGWSQYGSKAFEYLFGRKTIKFYHVIFVAFIVVGATMDLTLAWDLSDTFNGMMAIPNLIGVVTLSGTVMKITHNYVQRKILGQDVKPMLSAIDDIQQLHERELKTKEETAEETA</sequence>
<feature type="transmembrane region" description="Helical" evidence="9">
    <location>
        <begin position="198"/>
        <end position="220"/>
    </location>
</feature>
<dbReference type="HOGENOM" id="CLU_024867_1_2_9"/>
<evidence type="ECO:0000313" key="11">
    <source>
        <dbReference type="Proteomes" id="UP000001299"/>
    </source>
</evidence>
<proteinExistence type="inferred from homology"/>
<gene>
    <name evidence="10" type="ordered locus">bpr_I1090</name>
</gene>
<name>E0S205_BUTPB</name>
<feature type="transmembrane region" description="Helical" evidence="9">
    <location>
        <begin position="166"/>
        <end position="186"/>
    </location>
</feature>
<dbReference type="Pfam" id="PF01235">
    <property type="entry name" value="Na_Ala_symp"/>
    <property type="match status" value="1"/>
</dbReference>
<evidence type="ECO:0000256" key="4">
    <source>
        <dbReference type="ARBA" id="ARBA00022475"/>
    </source>
</evidence>
<keyword evidence="6 9" id="KW-0769">Symport</keyword>
<feature type="transmembrane region" description="Helical" evidence="9">
    <location>
        <begin position="258"/>
        <end position="285"/>
    </location>
</feature>
<keyword evidence="11" id="KW-1185">Reference proteome</keyword>
<dbReference type="PROSITE" id="PS00873">
    <property type="entry name" value="NA_ALANINE_SYMP"/>
    <property type="match status" value="1"/>
</dbReference>
<feature type="transmembrane region" description="Helical" evidence="9">
    <location>
        <begin position="414"/>
        <end position="435"/>
    </location>
</feature>
<feature type="transmembrane region" description="Helical" evidence="9">
    <location>
        <begin position="326"/>
        <end position="347"/>
    </location>
</feature>
<dbReference type="Gene3D" id="1.20.1740.10">
    <property type="entry name" value="Amino acid/polyamine transporter I"/>
    <property type="match status" value="1"/>
</dbReference>
<evidence type="ECO:0000256" key="6">
    <source>
        <dbReference type="ARBA" id="ARBA00022847"/>
    </source>
</evidence>
<dbReference type="Proteomes" id="UP000001299">
    <property type="component" value="Chromosome 1"/>
</dbReference>
<comment type="similarity">
    <text evidence="2 9">Belongs to the alanine or glycine:cation symporter (AGCS) (TC 2.A.25) family.</text>
</comment>
<dbReference type="GO" id="GO:0005283">
    <property type="term" value="F:amino acid:sodium symporter activity"/>
    <property type="evidence" value="ECO:0007669"/>
    <property type="project" value="InterPro"/>
</dbReference>
<feature type="transmembrane region" description="Helical" evidence="9">
    <location>
        <begin position="108"/>
        <end position="129"/>
    </location>
</feature>
<dbReference type="KEGG" id="bpb:bpr_I1090"/>
<dbReference type="EMBL" id="CP001810">
    <property type="protein sequence ID" value="ADL33830.1"/>
    <property type="molecule type" value="Genomic_DNA"/>
</dbReference>
<comment type="subcellular location">
    <subcellularLocation>
        <location evidence="1 9">Cell membrane</location>
        <topology evidence="1 9">Multi-pass membrane protein</topology>
    </subcellularLocation>
</comment>
<evidence type="ECO:0000256" key="7">
    <source>
        <dbReference type="ARBA" id="ARBA00022989"/>
    </source>
</evidence>
<evidence type="ECO:0000256" key="2">
    <source>
        <dbReference type="ARBA" id="ARBA00009261"/>
    </source>
</evidence>
<keyword evidence="7 9" id="KW-1133">Transmembrane helix</keyword>
<feature type="transmembrane region" description="Helical" evidence="9">
    <location>
        <begin position="367"/>
        <end position="393"/>
    </location>
</feature>
<dbReference type="PANTHER" id="PTHR30330">
    <property type="entry name" value="AGSS FAMILY TRANSPORTER, SODIUM-ALANINE"/>
    <property type="match status" value="1"/>
</dbReference>
<feature type="transmembrane region" description="Helical" evidence="9">
    <location>
        <begin position="441"/>
        <end position="461"/>
    </location>
</feature>
<dbReference type="NCBIfam" id="TIGR00835">
    <property type="entry name" value="agcS"/>
    <property type="match status" value="1"/>
</dbReference>
<evidence type="ECO:0000256" key="8">
    <source>
        <dbReference type="ARBA" id="ARBA00023136"/>
    </source>
</evidence>
<evidence type="ECO:0000313" key="10">
    <source>
        <dbReference type="EMBL" id="ADL33830.1"/>
    </source>
</evidence>
<evidence type="ECO:0000256" key="1">
    <source>
        <dbReference type="ARBA" id="ARBA00004651"/>
    </source>
</evidence>
<evidence type="ECO:0000256" key="5">
    <source>
        <dbReference type="ARBA" id="ARBA00022692"/>
    </source>
</evidence>
<evidence type="ECO:0000256" key="3">
    <source>
        <dbReference type="ARBA" id="ARBA00022448"/>
    </source>
</evidence>
<keyword evidence="5 9" id="KW-0812">Transmembrane</keyword>
<dbReference type="AlphaFoldDB" id="E0S205"/>
<dbReference type="PRINTS" id="PR00175">
    <property type="entry name" value="NAALASMPORT"/>
</dbReference>
<dbReference type="GO" id="GO:0005886">
    <property type="term" value="C:plasma membrane"/>
    <property type="evidence" value="ECO:0007669"/>
    <property type="project" value="UniProtKB-SubCell"/>
</dbReference>
<dbReference type="RefSeq" id="WP_013280486.1">
    <property type="nucleotide sequence ID" value="NC_014387.1"/>
</dbReference>
<dbReference type="STRING" id="515622.bpr_I1090"/>
<feature type="transmembrane region" description="Helical" evidence="9">
    <location>
        <begin position="20"/>
        <end position="42"/>
    </location>
</feature>
<organism evidence="10 11">
    <name type="scientific">Butyrivibrio proteoclasticus (strain ATCC 51982 / DSM 14932 / B316)</name>
    <name type="common">Clostridium proteoclasticum</name>
    <dbReference type="NCBI Taxonomy" id="515622"/>
    <lineage>
        <taxon>Bacteria</taxon>
        <taxon>Bacillati</taxon>
        <taxon>Bacillota</taxon>
        <taxon>Clostridia</taxon>
        <taxon>Lachnospirales</taxon>
        <taxon>Lachnospiraceae</taxon>
        <taxon>Butyrivibrio</taxon>
    </lineage>
</organism>
<protein>
    <submittedName>
        <fullName evidence="10">Amino acid carrier protein ACGS family</fullName>
    </submittedName>
</protein>
<dbReference type="eggNOG" id="COG1115">
    <property type="taxonomic scope" value="Bacteria"/>
</dbReference>
<evidence type="ECO:0000256" key="9">
    <source>
        <dbReference type="RuleBase" id="RU363064"/>
    </source>
</evidence>
<feature type="transmembrane region" description="Helical" evidence="9">
    <location>
        <begin position="80"/>
        <end position="102"/>
    </location>
</feature>
<dbReference type="FunFam" id="1.20.1740.10:FF:000004">
    <property type="entry name" value="Sodium:alanine symporter family protein"/>
    <property type="match status" value="1"/>
</dbReference>